<dbReference type="InterPro" id="IPR028994">
    <property type="entry name" value="Integrin_alpha_N"/>
</dbReference>
<name>A0ABZ0Y2P4_9BURK</name>
<feature type="chain" id="PRO_5045545274" evidence="2">
    <location>
        <begin position="31"/>
        <end position="665"/>
    </location>
</feature>
<dbReference type="PANTHER" id="PTHR43118">
    <property type="entry name" value="RHAMNOGALACTURONAN LYASE (EUROFUNG)"/>
    <property type="match status" value="1"/>
</dbReference>
<feature type="domain" description="Rhamnogalacturonan lyase family 11 C-terminal" evidence="4">
    <location>
        <begin position="132"/>
        <end position="264"/>
    </location>
</feature>
<gene>
    <name evidence="5" type="ORF">SR858_08165</name>
</gene>
<dbReference type="GO" id="GO:0016829">
    <property type="term" value="F:lyase activity"/>
    <property type="evidence" value="ECO:0007669"/>
    <property type="project" value="UniProtKB-KW"/>
</dbReference>
<dbReference type="Pfam" id="PF18370">
    <property type="entry name" value="RGI_lyase"/>
    <property type="match status" value="1"/>
</dbReference>
<keyword evidence="6" id="KW-1185">Reference proteome</keyword>
<feature type="region of interest" description="Disordered" evidence="1">
    <location>
        <begin position="254"/>
        <end position="273"/>
    </location>
</feature>
<evidence type="ECO:0000256" key="2">
    <source>
        <dbReference type="SAM" id="SignalP"/>
    </source>
</evidence>
<evidence type="ECO:0000313" key="6">
    <source>
        <dbReference type="Proteomes" id="UP001326110"/>
    </source>
</evidence>
<feature type="domain" description="Rhamnogalacturonan I lyase beta-sheet" evidence="3">
    <location>
        <begin position="43"/>
        <end position="127"/>
    </location>
</feature>
<evidence type="ECO:0000259" key="4">
    <source>
        <dbReference type="Pfam" id="PF21348"/>
    </source>
</evidence>
<feature type="compositionally biased region" description="Basic and acidic residues" evidence="1">
    <location>
        <begin position="255"/>
        <end position="270"/>
    </location>
</feature>
<dbReference type="InterPro" id="IPR049366">
    <property type="entry name" value="RGL11_C"/>
</dbReference>
<feature type="signal peptide" evidence="2">
    <location>
        <begin position="1"/>
        <end position="30"/>
    </location>
</feature>
<dbReference type="InterPro" id="IPR041624">
    <property type="entry name" value="RGI_lyase"/>
</dbReference>
<dbReference type="InterPro" id="IPR034641">
    <property type="entry name" value="RGL11"/>
</dbReference>
<evidence type="ECO:0000256" key="1">
    <source>
        <dbReference type="SAM" id="MobiDB-lite"/>
    </source>
</evidence>
<dbReference type="Proteomes" id="UP001326110">
    <property type="component" value="Chromosome"/>
</dbReference>
<evidence type="ECO:0000259" key="3">
    <source>
        <dbReference type="Pfam" id="PF18370"/>
    </source>
</evidence>
<keyword evidence="2" id="KW-0732">Signal</keyword>
<evidence type="ECO:0000313" key="5">
    <source>
        <dbReference type="EMBL" id="WQH06286.1"/>
    </source>
</evidence>
<dbReference type="Gene3D" id="2.60.40.10">
    <property type="entry name" value="Immunoglobulins"/>
    <property type="match status" value="1"/>
</dbReference>
<keyword evidence="5" id="KW-0456">Lyase</keyword>
<dbReference type="SUPFAM" id="SSF69318">
    <property type="entry name" value="Integrin alpha N-terminal domain"/>
    <property type="match status" value="1"/>
</dbReference>
<dbReference type="CDD" id="cd10318">
    <property type="entry name" value="RGL11"/>
    <property type="match status" value="1"/>
</dbReference>
<dbReference type="PANTHER" id="PTHR43118:SF1">
    <property type="entry name" value="RHAMNOGALACTURONAN LYASE (EUROFUNG)"/>
    <property type="match status" value="1"/>
</dbReference>
<sequence>MKTVFTLRRSVALVAATLALGASVHGPVSALTPFTPNLAPRWVEALDRGVVAVPAVEQGNLVSWRLLASDAPNTTFDVYRDGQKVNDKPLAGATNLVDQAGTRASRYTVRTLAGGKEVAASAPVGVWADGFLGIAIDQPAGGVTPTGQAYTYSAQEASVADLDGDGRYEIILKWDPTNAKDNAFDGYTGPVILDAYTLEGKRLWRIDLGKNIRAGAHYTQFQVYDYDGDGRAELAVRTSDGTIDATGKVLGDPNADWREQGGEVPSRDRTGGVVKADGTMVAPLQGRILKGPEFLTIFDGPTGRALASAPYWPGRDPRTDAPTAEQMKETWGDGYANRSDRFLAGTAYLDGQRPSIVMARGYYARTTVAAWDWRDGKLTQRWTFDSATPGNEAFGGQGNHQFSVADVDGDGKDEIIYGAMALDDNGKGLWSSRLGHGDAMAVSDLDPTRPGLEKFGAHEDVRGNGGIGSAMLDAKTGQILWSTPAEKDTGRGVAADIDPRFPGTEAWATNSTTLYTAQGKPIDGVKRPGEASFVVWWDGDDLRELFDKNRINKWDWKAGKSHTLLQADGVVASNGTKNVPVVSADLLGDWREEVIWHTPDEKFLRVYTTPHPTERRLVTLMHDPQYRVAVAWQNTAYNQPPYPSFFIGEGMATPPVPNVMVRKAK</sequence>
<dbReference type="RefSeq" id="WP_026637361.1">
    <property type="nucleotide sequence ID" value="NZ_CP140152.1"/>
</dbReference>
<proteinExistence type="predicted"/>
<feature type="domain" description="Rhamnogalacturonan lyase family 11 C-terminal" evidence="4">
    <location>
        <begin position="268"/>
        <end position="657"/>
    </location>
</feature>
<protein>
    <submittedName>
        <fullName evidence="5">Rhamnogalacturonan lyase</fullName>
    </submittedName>
</protein>
<accession>A0ABZ0Y2P4</accession>
<organism evidence="5 6">
    <name type="scientific">Duganella zoogloeoides</name>
    <dbReference type="NCBI Taxonomy" id="75659"/>
    <lineage>
        <taxon>Bacteria</taxon>
        <taxon>Pseudomonadati</taxon>
        <taxon>Pseudomonadota</taxon>
        <taxon>Betaproteobacteria</taxon>
        <taxon>Burkholderiales</taxon>
        <taxon>Oxalobacteraceae</taxon>
        <taxon>Telluria group</taxon>
        <taxon>Duganella</taxon>
    </lineage>
</organism>
<dbReference type="Pfam" id="PF21348">
    <property type="entry name" value="RGL11_C"/>
    <property type="match status" value="2"/>
</dbReference>
<dbReference type="EMBL" id="CP140152">
    <property type="protein sequence ID" value="WQH06286.1"/>
    <property type="molecule type" value="Genomic_DNA"/>
</dbReference>
<dbReference type="InterPro" id="IPR013783">
    <property type="entry name" value="Ig-like_fold"/>
</dbReference>
<reference evidence="5 6" key="1">
    <citation type="submission" date="2023-11" db="EMBL/GenBank/DDBJ databases">
        <title>MicrobeMod: A computational toolkit for identifying prokaryotic methylation and restriction-modification with nanopore sequencing.</title>
        <authorList>
            <person name="Crits-Christoph A."/>
            <person name="Kang S.C."/>
            <person name="Lee H."/>
            <person name="Ostrov N."/>
        </authorList>
    </citation>
    <scope>NUCLEOTIDE SEQUENCE [LARGE SCALE GENOMIC DNA]</scope>
    <source>
        <strain evidence="5 6">ATCC 25935</strain>
    </source>
</reference>